<evidence type="ECO:0000313" key="1">
    <source>
        <dbReference type="EMBL" id="SVC21063.1"/>
    </source>
</evidence>
<proteinExistence type="predicted"/>
<dbReference type="EMBL" id="UINC01079248">
    <property type="protein sequence ID" value="SVC21063.1"/>
    <property type="molecule type" value="Genomic_DNA"/>
</dbReference>
<gene>
    <name evidence="1" type="ORF">METZ01_LOCUS273917</name>
</gene>
<reference evidence="1" key="1">
    <citation type="submission" date="2018-05" db="EMBL/GenBank/DDBJ databases">
        <authorList>
            <person name="Lanie J.A."/>
            <person name="Ng W.-L."/>
            <person name="Kazmierczak K.M."/>
            <person name="Andrzejewski T.M."/>
            <person name="Davidsen T.M."/>
            <person name="Wayne K.J."/>
            <person name="Tettelin H."/>
            <person name="Glass J.I."/>
            <person name="Rusch D."/>
            <person name="Podicherti R."/>
            <person name="Tsui H.-C.T."/>
            <person name="Winkler M.E."/>
        </authorList>
    </citation>
    <scope>NUCLEOTIDE SEQUENCE</scope>
</reference>
<accession>A0A382KC29</accession>
<organism evidence="1">
    <name type="scientific">marine metagenome</name>
    <dbReference type="NCBI Taxonomy" id="408172"/>
    <lineage>
        <taxon>unclassified sequences</taxon>
        <taxon>metagenomes</taxon>
        <taxon>ecological metagenomes</taxon>
    </lineage>
</organism>
<sequence length="49" mass="5266">YKFNHDTEGLSLGVGFSIQLIGLMTKFSYSLNDAGAFSPVNRISVGISL</sequence>
<protein>
    <recommendedName>
        <fullName evidence="2">PorT family protein</fullName>
    </recommendedName>
</protein>
<dbReference type="AlphaFoldDB" id="A0A382KC29"/>
<feature type="non-terminal residue" evidence="1">
    <location>
        <position position="1"/>
    </location>
</feature>
<evidence type="ECO:0008006" key="2">
    <source>
        <dbReference type="Google" id="ProtNLM"/>
    </source>
</evidence>
<name>A0A382KC29_9ZZZZ</name>